<gene>
    <name evidence="1" type="ORF">NSCAC_0434</name>
</gene>
<protein>
    <submittedName>
        <fullName evidence="1">Uncharacterized protein</fullName>
    </submittedName>
</protein>
<dbReference type="EMBL" id="LR778175">
    <property type="protein sequence ID" value="CAB1274969.1"/>
    <property type="molecule type" value="Genomic_DNA"/>
</dbReference>
<dbReference type="Proteomes" id="UP000516072">
    <property type="component" value="Chromosome"/>
</dbReference>
<evidence type="ECO:0000313" key="2">
    <source>
        <dbReference type="Proteomes" id="UP000516072"/>
    </source>
</evidence>
<accession>A0A7G1Q8F8</accession>
<keyword evidence="2" id="KW-1185">Reference proteome</keyword>
<sequence length="43" mass="5289">MHYGVFLLNIYGNNDTERKSKDEMLWMMKQLRLSSEEQKQKMH</sequence>
<proteinExistence type="predicted"/>
<name>A0A7G1Q8F8_9GAMM</name>
<dbReference type="AlphaFoldDB" id="A0A7G1Q8F8"/>
<organism evidence="1 2">
    <name type="scientific">Candidatus Nitrosacidococcus tergens</name>
    <dbReference type="NCBI Taxonomy" id="553981"/>
    <lineage>
        <taxon>Bacteria</taxon>
        <taxon>Pseudomonadati</taxon>
        <taxon>Pseudomonadota</taxon>
        <taxon>Gammaproteobacteria</taxon>
        <taxon>Chromatiales</taxon>
        <taxon>Chromatiaceae</taxon>
        <taxon>Candidatus Nitrosacidococcus</taxon>
    </lineage>
</organism>
<evidence type="ECO:0000313" key="1">
    <source>
        <dbReference type="EMBL" id="CAB1274969.1"/>
    </source>
</evidence>
<dbReference type="KEGG" id="ntg:NSCAC_0434"/>
<reference evidence="1 2" key="1">
    <citation type="submission" date="2020-03" db="EMBL/GenBank/DDBJ databases">
        <authorList>
            <person name="Picone N."/>
        </authorList>
    </citation>
    <scope>NUCLEOTIDE SEQUENCE [LARGE SCALE GENOMIC DNA]</scope>
    <source>
        <strain evidence="1">NSCAC1</strain>
    </source>
</reference>